<dbReference type="GO" id="GO:0008270">
    <property type="term" value="F:zinc ion binding"/>
    <property type="evidence" value="ECO:0007669"/>
    <property type="project" value="InterPro"/>
</dbReference>
<dbReference type="AlphaFoldDB" id="B6K226"/>
<dbReference type="JaponicusDB" id="SJAG_02290">
    <property type="gene designation" value="met26"/>
</dbReference>
<comment type="pathway">
    <text evidence="2">Amino-acid biosynthesis; L-methionine biosynthesis via de novo pathway; L-methionine from L-homocysteine (MetE route): step 1/1.</text>
</comment>
<feature type="binding site" evidence="13">
    <location>
        <position position="541"/>
    </location>
    <ligand>
        <name>L-methionine</name>
        <dbReference type="ChEBI" id="CHEBI:57844"/>
    </ligand>
</feature>
<dbReference type="PIRSF" id="PIRSF000382">
    <property type="entry name" value="MeTrfase_B12_ind"/>
    <property type="match status" value="1"/>
</dbReference>
<dbReference type="NCBIfam" id="TIGR01371">
    <property type="entry name" value="met_syn_B12ind"/>
    <property type="match status" value="1"/>
</dbReference>
<dbReference type="GO" id="GO:0032259">
    <property type="term" value="P:methylation"/>
    <property type="evidence" value="ECO:0007669"/>
    <property type="project" value="UniProtKB-KW"/>
</dbReference>
<keyword evidence="10" id="KW-0486">Methionine biosynthesis</keyword>
<evidence type="ECO:0000256" key="6">
    <source>
        <dbReference type="ARBA" id="ARBA00022605"/>
    </source>
</evidence>
<feature type="binding site" evidence="14">
    <location>
        <position position="700"/>
    </location>
    <ligand>
        <name>Zn(2+)</name>
        <dbReference type="ChEBI" id="CHEBI:29105"/>
        <label>1</label>
        <note>catalytic</note>
    </ligand>
</feature>
<dbReference type="OrthoDB" id="1053771at2759"/>
<comment type="cofactor">
    <cofactor evidence="14">
        <name>Zn(2+)</name>
        <dbReference type="ChEBI" id="CHEBI:29105"/>
    </cofactor>
    <text evidence="14">Binds 2 Zn(2+) ions per subunit.</text>
</comment>
<sequence length="810" mass="90423">MSCDRFFSRDLSYLYIKTARASHPSESPSLGVFRPNPLPLSQNLSRLSKKLNMQSSVLGFPRIGKNRELKKATEAYWSGKIKQEELLATAKAIRAEHWKLQKAQGVDIVASNDFSFYDHVMDHSFMFNAIPTRYQNLGLSPLDVYFAMGRGRQEATVDVPSQEMVKWFDSNYHFMRPEVSDSTDFKLNSTKPVDEFNEAKAAGINTRPVLLGPLTFLHLAKATKDSKVKPIALLSKLVPVYVELIGKLVAAGAEWIQVDEPILVLDLPTEILEGFKPAYEAIGKAGAKIMLATYFGALKNNVEVLKGLPVAGIHADLVRSPQNLDAVLPILSKEQVFSAGVVSGRNIWKTNFQKAIALVEKAVAALGKERVIVASSSSILHIPHTLESETQIKPEIKRWFAFATEKCAELAVIAKAVKEGPAAVRAELDANAADVKARAESPITNVKAVRDRQAAVTPAMHERAAPFETRIAAQQEILKLPLFPTTTIGSFPQTKEIRVTRNKFTKGLITEADYQTFIEKEIKSVVDFQEEVGLDVLVHGEPERNDMVQYFGEQMEGFVFTLNGWVQSYGSRCVRPPIIVGDVSRPAPMTVKESKYAQSVTKKPMKGMLTAPITILRWSFPRDDVSDSVQAQQIALALRDEVQDLEAAGIRVIQCDEPALREGLPLRTEDWAEYLKWAIDAFRLMTAGVKNETQIHSHFCYSDFNDIFDSILRLDADVISIENSKSDMKLNNVLSQYTSCIGPGLFDIHSPRVPPVTEFKERIDALLKHIPKERLWINPDCGLKTRAWPETKADLENMVAATRQAREQYA</sequence>
<evidence type="ECO:0000256" key="13">
    <source>
        <dbReference type="PIRSR" id="PIRSR000382-1"/>
    </source>
</evidence>
<protein>
    <recommendedName>
        <fullName evidence="4">5-methyltetrahydropteroyltriglutamate--homocysteine S-methyltransferase</fullName>
        <ecNumber evidence="4">2.1.1.14</ecNumber>
    </recommendedName>
    <alternativeName>
        <fullName evidence="12">Cobalamin-independent methionine synthase</fullName>
    </alternativeName>
    <alternativeName>
        <fullName evidence="11">Methionine synthase, vitamin-B12 independent isozyme</fullName>
    </alternativeName>
</protein>
<evidence type="ECO:0000256" key="4">
    <source>
        <dbReference type="ARBA" id="ARBA00012034"/>
    </source>
</evidence>
<dbReference type="EC" id="2.1.1.14" evidence="4"/>
<evidence type="ECO:0000313" key="19">
    <source>
        <dbReference type="JaponicusDB" id="SJAG_02290"/>
    </source>
</evidence>
<dbReference type="HOGENOM" id="CLU_013175_0_0_1"/>
<feature type="active site" description="Proton donor" evidence="15">
    <location>
        <position position="749"/>
    </location>
</feature>
<comment type="function">
    <text evidence="1">Catalyzes the transfer of a methyl group from 5-methyltetrahydrofolate to homocysteine resulting in methionine formation.</text>
</comment>
<feature type="binding site" evidence="13">
    <location>
        <begin position="488"/>
        <end position="490"/>
    </location>
    <ligand>
        <name>L-homocysteine</name>
        <dbReference type="ChEBI" id="CHEBI:58199"/>
    </ligand>
</feature>
<keyword evidence="6" id="KW-0028">Amino-acid biosynthesis</keyword>
<evidence type="ECO:0000256" key="11">
    <source>
        <dbReference type="ARBA" id="ARBA00030765"/>
    </source>
</evidence>
<dbReference type="eggNOG" id="KOG2263">
    <property type="taxonomic scope" value="Eukaryota"/>
</dbReference>
<evidence type="ECO:0000256" key="10">
    <source>
        <dbReference type="ARBA" id="ARBA00023167"/>
    </source>
</evidence>
<dbReference type="InterPro" id="IPR013215">
    <property type="entry name" value="Cbl-indep_Met_Synth_N"/>
</dbReference>
<dbReference type="STRING" id="402676.B6K226"/>
<dbReference type="Pfam" id="PF01717">
    <property type="entry name" value="Meth_synt_2"/>
    <property type="match status" value="1"/>
</dbReference>
<evidence type="ECO:0000256" key="1">
    <source>
        <dbReference type="ARBA" id="ARBA00002777"/>
    </source>
</evidence>
<keyword evidence="8 14" id="KW-0479">Metal-binding</keyword>
<accession>B6K226</accession>
<dbReference type="RefSeq" id="XP_002173500.2">
    <property type="nucleotide sequence ID" value="XM_002173464.2"/>
</dbReference>
<dbReference type="GO" id="GO:0003871">
    <property type="term" value="F:5-methyltetrahydropteroyltriglutamate-homocysteine S-methyltransferase activity"/>
    <property type="evidence" value="ECO:0007669"/>
    <property type="project" value="UniProtKB-EC"/>
</dbReference>
<dbReference type="FunFam" id="3.20.20.210:FF:000002">
    <property type="entry name" value="5-methyltetrahydropteroyltriglutamate--homocysteine methyltransferase"/>
    <property type="match status" value="1"/>
</dbReference>
<evidence type="ECO:0000256" key="5">
    <source>
        <dbReference type="ARBA" id="ARBA00022603"/>
    </source>
</evidence>
<comment type="similarity">
    <text evidence="3">Belongs to the vitamin-B12 independent methionine synthase family.</text>
</comment>
<evidence type="ECO:0000256" key="8">
    <source>
        <dbReference type="ARBA" id="ARBA00022723"/>
    </source>
</evidence>
<feature type="binding site" evidence="14">
    <location>
        <position position="722"/>
    </location>
    <ligand>
        <name>Zn(2+)</name>
        <dbReference type="ChEBI" id="CHEBI:29105"/>
        <label>1</label>
        <note>catalytic</note>
    </ligand>
</feature>
<feature type="binding site" evidence="13">
    <location>
        <position position="656"/>
    </location>
    <ligand>
        <name>L-methionine</name>
        <dbReference type="ChEBI" id="CHEBI:57844"/>
    </ligand>
</feature>
<dbReference type="PANTHER" id="PTHR30519">
    <property type="entry name" value="5-METHYLTETRAHYDROPTEROYLTRIGLUTAMATE--HOMOCYSTEINE METHYLTRANSFERASE"/>
    <property type="match status" value="1"/>
</dbReference>
<feature type="binding site" evidence="14">
    <location>
        <position position="698"/>
    </location>
    <ligand>
        <name>Zn(2+)</name>
        <dbReference type="ChEBI" id="CHEBI:29105"/>
        <label>1</label>
        <note>catalytic</note>
    </ligand>
</feature>
<gene>
    <name evidence="19" type="primary">met26</name>
    <name evidence="18" type="ORF">SJAG_02290</name>
</gene>
<evidence type="ECO:0000313" key="18">
    <source>
        <dbReference type="EMBL" id="EEB07207.2"/>
    </source>
</evidence>
<evidence type="ECO:0000256" key="9">
    <source>
        <dbReference type="ARBA" id="ARBA00022833"/>
    </source>
</evidence>
<dbReference type="InterPro" id="IPR038071">
    <property type="entry name" value="UROD/MetE-like_sf"/>
</dbReference>
<feature type="binding site" evidence="13">
    <location>
        <begin position="488"/>
        <end position="490"/>
    </location>
    <ligand>
        <name>L-methionine</name>
        <dbReference type="ChEBI" id="CHEBI:57844"/>
    </ligand>
</feature>
<evidence type="ECO:0000313" key="20">
    <source>
        <dbReference type="Proteomes" id="UP000001744"/>
    </source>
</evidence>
<feature type="binding site" evidence="13">
    <location>
        <begin position="572"/>
        <end position="573"/>
    </location>
    <ligand>
        <name>5-methyltetrahydropteroyltri-L-glutamate</name>
        <dbReference type="ChEBI" id="CHEBI:58207"/>
    </ligand>
</feature>
<dbReference type="CDD" id="cd03311">
    <property type="entry name" value="CIMS_C_terminal_like"/>
    <property type="match status" value="1"/>
</dbReference>
<name>B6K226_SCHJY</name>
<feature type="binding site" evidence="14">
    <location>
        <position position="781"/>
    </location>
    <ligand>
        <name>Zn(2+)</name>
        <dbReference type="ChEBI" id="CHEBI:29105"/>
        <label>1</label>
        <note>catalytic</note>
    </ligand>
</feature>
<evidence type="ECO:0000259" key="16">
    <source>
        <dbReference type="Pfam" id="PF01717"/>
    </source>
</evidence>
<evidence type="ECO:0000256" key="14">
    <source>
        <dbReference type="PIRSR" id="PIRSR000382-2"/>
    </source>
</evidence>
<dbReference type="CDD" id="cd03312">
    <property type="entry name" value="CIMS_N_terminal_like"/>
    <property type="match status" value="1"/>
</dbReference>
<reference evidence="18 20" key="1">
    <citation type="journal article" date="2011" name="Science">
        <title>Comparative functional genomics of the fission yeasts.</title>
        <authorList>
            <person name="Rhind N."/>
            <person name="Chen Z."/>
            <person name="Yassour M."/>
            <person name="Thompson D.A."/>
            <person name="Haas B.J."/>
            <person name="Habib N."/>
            <person name="Wapinski I."/>
            <person name="Roy S."/>
            <person name="Lin M.F."/>
            <person name="Heiman D.I."/>
            <person name="Young S.K."/>
            <person name="Furuya K."/>
            <person name="Guo Y."/>
            <person name="Pidoux A."/>
            <person name="Chen H.M."/>
            <person name="Robbertse B."/>
            <person name="Goldberg J.M."/>
            <person name="Aoki K."/>
            <person name="Bayne E.H."/>
            <person name="Berlin A.M."/>
            <person name="Desjardins C.A."/>
            <person name="Dobbs E."/>
            <person name="Dukaj L."/>
            <person name="Fan L."/>
            <person name="FitzGerald M.G."/>
            <person name="French C."/>
            <person name="Gujja S."/>
            <person name="Hansen K."/>
            <person name="Keifenheim D."/>
            <person name="Levin J.Z."/>
            <person name="Mosher R.A."/>
            <person name="Mueller C.A."/>
            <person name="Pfiffner J."/>
            <person name="Priest M."/>
            <person name="Russ C."/>
            <person name="Smialowska A."/>
            <person name="Swoboda P."/>
            <person name="Sykes S.M."/>
            <person name="Vaughn M."/>
            <person name="Vengrova S."/>
            <person name="Yoder R."/>
            <person name="Zeng Q."/>
            <person name="Allshire R."/>
            <person name="Baulcombe D."/>
            <person name="Birren B.W."/>
            <person name="Brown W."/>
            <person name="Ekwall K."/>
            <person name="Kellis M."/>
            <person name="Leatherwood J."/>
            <person name="Levin H."/>
            <person name="Margalit H."/>
            <person name="Martienssen R."/>
            <person name="Nieduszynski C.A."/>
            <person name="Spatafora J.W."/>
            <person name="Friedman N."/>
            <person name="Dalgaard J.Z."/>
            <person name="Baumann P."/>
            <person name="Niki H."/>
            <person name="Regev A."/>
            <person name="Nusbaum C."/>
        </authorList>
    </citation>
    <scope>NUCLEOTIDE SEQUENCE [LARGE SCALE GENOMIC DNA]</scope>
    <source>
        <strain evidence="20">yFS275 / FY16936</strain>
    </source>
</reference>
<dbReference type="SUPFAM" id="SSF51726">
    <property type="entry name" value="UROD/MetE-like"/>
    <property type="match status" value="2"/>
</dbReference>
<evidence type="ECO:0000256" key="7">
    <source>
        <dbReference type="ARBA" id="ARBA00022679"/>
    </source>
</evidence>
<dbReference type="InterPro" id="IPR002629">
    <property type="entry name" value="Met_Synth_C/arc"/>
</dbReference>
<keyword evidence="5 18" id="KW-0489">Methyltransferase</keyword>
<dbReference type="GeneID" id="7049037"/>
<feature type="binding site" evidence="13">
    <location>
        <position position="70"/>
    </location>
    <ligand>
        <name>5-methyltetrahydropteroyltri-L-glutamate</name>
        <dbReference type="ChEBI" id="CHEBI:58207"/>
    </ligand>
</feature>
<dbReference type="EMBL" id="KE651166">
    <property type="protein sequence ID" value="EEB07207.2"/>
    <property type="molecule type" value="Genomic_DNA"/>
</dbReference>
<dbReference type="NCBIfam" id="NF003556">
    <property type="entry name" value="PRK05222.1"/>
    <property type="match status" value="1"/>
</dbReference>
<feature type="binding site" evidence="13">
    <location>
        <position position="171"/>
    </location>
    <ligand>
        <name>5-methyltetrahydropteroyltri-L-glutamate</name>
        <dbReference type="ChEBI" id="CHEBI:58207"/>
    </ligand>
</feature>
<dbReference type="Proteomes" id="UP000001744">
    <property type="component" value="Unassembled WGS sequence"/>
</dbReference>
<feature type="domain" description="Cobalamin-independent methionine synthase MetE C-terminal/archaeal" evidence="16">
    <location>
        <begin position="483"/>
        <end position="803"/>
    </location>
</feature>
<evidence type="ECO:0000259" key="17">
    <source>
        <dbReference type="Pfam" id="PF08267"/>
    </source>
</evidence>
<dbReference type="Gene3D" id="3.20.20.210">
    <property type="match status" value="2"/>
</dbReference>
<feature type="domain" description="Cobalamin-independent methionine synthase MetE N-terminal" evidence="17">
    <location>
        <begin position="55"/>
        <end position="363"/>
    </location>
</feature>
<dbReference type="FunFam" id="3.20.20.210:FF:000003">
    <property type="entry name" value="5-methyltetrahydropteroyltriglutamate--homocysteine methyltransferase"/>
    <property type="match status" value="1"/>
</dbReference>
<feature type="binding site" evidence="13">
    <location>
        <position position="618"/>
    </location>
    <ligand>
        <name>5-methyltetrahydropteroyltri-L-glutamate</name>
        <dbReference type="ChEBI" id="CHEBI:58207"/>
    </ligand>
</feature>
<keyword evidence="9 14" id="KW-0862">Zinc</keyword>
<keyword evidence="7" id="KW-0808">Transferase</keyword>
<dbReference type="VEuPathDB" id="FungiDB:SJAG_02290"/>
<evidence type="ECO:0000256" key="15">
    <source>
        <dbReference type="PIRSR" id="PIRSR000382-3"/>
    </source>
</evidence>
<organism evidence="18 20">
    <name type="scientific">Schizosaccharomyces japonicus (strain yFS275 / FY16936)</name>
    <name type="common">Fission yeast</name>
    <dbReference type="NCBI Taxonomy" id="402676"/>
    <lineage>
        <taxon>Eukaryota</taxon>
        <taxon>Fungi</taxon>
        <taxon>Dikarya</taxon>
        <taxon>Ascomycota</taxon>
        <taxon>Taphrinomycotina</taxon>
        <taxon>Schizosaccharomycetes</taxon>
        <taxon>Schizosaccharomycetales</taxon>
        <taxon>Schizosaccharomycetaceae</taxon>
        <taxon>Schizosaccharomyces</taxon>
    </lineage>
</organism>
<feature type="binding site" evidence="13">
    <location>
        <position position="656"/>
    </location>
    <ligand>
        <name>L-homocysteine</name>
        <dbReference type="ChEBI" id="CHEBI:58199"/>
    </ligand>
</feature>
<dbReference type="HAMAP" id="MF_00172">
    <property type="entry name" value="Meth_synth"/>
    <property type="match status" value="1"/>
</dbReference>
<evidence type="ECO:0000256" key="3">
    <source>
        <dbReference type="ARBA" id="ARBA00009553"/>
    </source>
</evidence>
<evidence type="ECO:0000256" key="2">
    <source>
        <dbReference type="ARBA" id="ARBA00004681"/>
    </source>
</evidence>
<dbReference type="UniPathway" id="UPA00051">
    <property type="reaction ID" value="UER00082"/>
</dbReference>
<dbReference type="Pfam" id="PF08267">
    <property type="entry name" value="Meth_synt_1"/>
    <property type="match status" value="1"/>
</dbReference>
<dbReference type="OMA" id="KVMKGML"/>
<evidence type="ECO:0000256" key="12">
    <source>
        <dbReference type="ARBA" id="ARBA00031314"/>
    </source>
</evidence>
<keyword evidence="20" id="KW-1185">Reference proteome</keyword>
<dbReference type="GO" id="GO:0019280">
    <property type="term" value="P:L-methionine biosynthetic process from L-homoserine via O-acetyl-L-homoserine"/>
    <property type="evidence" value="ECO:0007669"/>
    <property type="project" value="EnsemblFungi"/>
</dbReference>
<proteinExistence type="inferred from homology"/>
<dbReference type="InterPro" id="IPR006276">
    <property type="entry name" value="Cobalamin-indep_Met_synthase"/>
</dbReference>